<proteinExistence type="predicted"/>
<evidence type="ECO:0000259" key="5">
    <source>
        <dbReference type="Pfam" id="PF08581"/>
    </source>
</evidence>
<keyword evidence="3" id="KW-0175">Coiled coil</keyword>
<evidence type="ECO:0000256" key="4">
    <source>
        <dbReference type="SAM" id="MobiDB-lite"/>
    </source>
</evidence>
<sequence>MPPDFLQFSSYRAQSDDFYRRPNNYPTRRLSAAIDSLRREGETILWELNSLTTQNSTLEQRLLGQTEELNRLNASLISLRDQHRAMEQQYKEKLQALRLELTAAQGGIQPSVTGHSNNRLPSRSNHERHHSPSPPRSPDYSDRRQSRQHSRPSTPSIIHSFRHRDSSSRISSYSYSVDHKENEVTPRDSGSSPIPHSRQQHSFNTPSLRPVSSFEPPTSFPGARRLMSPQGNPSSHDVSSPPGTGHEPSVSPTATLIGSDGPGRSRQRKTRG</sequence>
<protein>
    <recommendedName>
        <fullName evidence="5">Transcriptional repressor Tup1 N-terminal domain-containing protein</fullName>
    </recommendedName>
</protein>
<dbReference type="Proteomes" id="UP001050691">
    <property type="component" value="Unassembled WGS sequence"/>
</dbReference>
<feature type="coiled-coil region" evidence="3">
    <location>
        <begin position="48"/>
        <end position="100"/>
    </location>
</feature>
<evidence type="ECO:0000313" key="7">
    <source>
        <dbReference type="Proteomes" id="UP001050691"/>
    </source>
</evidence>
<dbReference type="Pfam" id="PF08581">
    <property type="entry name" value="Tup_N"/>
    <property type="match status" value="1"/>
</dbReference>
<reference evidence="6" key="1">
    <citation type="submission" date="2021-10" db="EMBL/GenBank/DDBJ databases">
        <title>De novo Genome Assembly of Clathrus columnatus (Basidiomycota, Fungi) Using Illumina and Nanopore Sequence Data.</title>
        <authorList>
            <person name="Ogiso-Tanaka E."/>
            <person name="Itagaki H."/>
            <person name="Hosoya T."/>
            <person name="Hosaka K."/>
        </authorList>
    </citation>
    <scope>NUCLEOTIDE SEQUENCE</scope>
    <source>
        <strain evidence="6">MO-923</strain>
    </source>
</reference>
<feature type="compositionally biased region" description="Polar residues" evidence="4">
    <location>
        <begin position="108"/>
        <end position="120"/>
    </location>
</feature>
<keyword evidence="7" id="KW-1185">Reference proteome</keyword>
<feature type="region of interest" description="Disordered" evidence="4">
    <location>
        <begin position="107"/>
        <end position="272"/>
    </location>
</feature>
<name>A0AAV5AIG9_9AGAM</name>
<feature type="compositionally biased region" description="Polar residues" evidence="4">
    <location>
        <begin position="229"/>
        <end position="242"/>
    </location>
</feature>
<comment type="caution">
    <text evidence="6">The sequence shown here is derived from an EMBL/GenBank/DDBJ whole genome shotgun (WGS) entry which is preliminary data.</text>
</comment>
<accession>A0AAV5AIG9</accession>
<dbReference type="EMBL" id="BPWL01000008">
    <property type="protein sequence ID" value="GJJ13308.1"/>
    <property type="molecule type" value="Genomic_DNA"/>
</dbReference>
<dbReference type="Gene3D" id="1.20.5.340">
    <property type="match status" value="1"/>
</dbReference>
<evidence type="ECO:0000256" key="1">
    <source>
        <dbReference type="ARBA" id="ARBA00023015"/>
    </source>
</evidence>
<dbReference type="AlphaFoldDB" id="A0AAV5AIG9"/>
<gene>
    <name evidence="6" type="ORF">Clacol_007560</name>
</gene>
<evidence type="ECO:0000313" key="6">
    <source>
        <dbReference type="EMBL" id="GJJ13308.1"/>
    </source>
</evidence>
<keyword evidence="1" id="KW-0805">Transcription regulation</keyword>
<feature type="domain" description="Transcriptional repressor Tup1 N-terminal" evidence="5">
    <location>
        <begin position="29"/>
        <end position="103"/>
    </location>
</feature>
<keyword evidence="2" id="KW-0804">Transcription</keyword>
<evidence type="ECO:0000256" key="3">
    <source>
        <dbReference type="SAM" id="Coils"/>
    </source>
</evidence>
<dbReference type="InterPro" id="IPR013890">
    <property type="entry name" value="Tscrpt_rep_Tup1_N"/>
</dbReference>
<feature type="compositionally biased region" description="Basic and acidic residues" evidence="4">
    <location>
        <begin position="177"/>
        <end position="186"/>
    </location>
</feature>
<organism evidence="6 7">
    <name type="scientific">Clathrus columnatus</name>
    <dbReference type="NCBI Taxonomy" id="1419009"/>
    <lineage>
        <taxon>Eukaryota</taxon>
        <taxon>Fungi</taxon>
        <taxon>Dikarya</taxon>
        <taxon>Basidiomycota</taxon>
        <taxon>Agaricomycotina</taxon>
        <taxon>Agaricomycetes</taxon>
        <taxon>Phallomycetidae</taxon>
        <taxon>Phallales</taxon>
        <taxon>Clathraceae</taxon>
        <taxon>Clathrus</taxon>
    </lineage>
</organism>
<evidence type="ECO:0000256" key="2">
    <source>
        <dbReference type="ARBA" id="ARBA00023163"/>
    </source>
</evidence>